<accession>A0A9P5YAN2</accession>
<evidence type="ECO:0000313" key="2">
    <source>
        <dbReference type="EMBL" id="KAF9465358.1"/>
    </source>
</evidence>
<comment type="caution">
    <text evidence="2">The sequence shown here is derived from an EMBL/GenBank/DDBJ whole genome shotgun (WGS) entry which is preliminary data.</text>
</comment>
<dbReference type="Proteomes" id="UP000807353">
    <property type="component" value="Unassembled WGS sequence"/>
</dbReference>
<gene>
    <name evidence="2" type="ORF">BDZ94DRAFT_1320414</name>
</gene>
<reference evidence="2" key="1">
    <citation type="submission" date="2020-11" db="EMBL/GenBank/DDBJ databases">
        <authorList>
            <consortium name="DOE Joint Genome Institute"/>
            <person name="Ahrendt S."/>
            <person name="Riley R."/>
            <person name="Andreopoulos W."/>
            <person name="Labutti K."/>
            <person name="Pangilinan J."/>
            <person name="Ruiz-Duenas F.J."/>
            <person name="Barrasa J.M."/>
            <person name="Sanchez-Garcia M."/>
            <person name="Camarero S."/>
            <person name="Miyauchi S."/>
            <person name="Serrano A."/>
            <person name="Linde D."/>
            <person name="Babiker R."/>
            <person name="Drula E."/>
            <person name="Ayuso-Fernandez I."/>
            <person name="Pacheco R."/>
            <person name="Padilla G."/>
            <person name="Ferreira P."/>
            <person name="Barriuso J."/>
            <person name="Kellner H."/>
            <person name="Castanera R."/>
            <person name="Alfaro M."/>
            <person name="Ramirez L."/>
            <person name="Pisabarro A.G."/>
            <person name="Kuo A."/>
            <person name="Tritt A."/>
            <person name="Lipzen A."/>
            <person name="He G."/>
            <person name="Yan M."/>
            <person name="Ng V."/>
            <person name="Cullen D."/>
            <person name="Martin F."/>
            <person name="Rosso M.-N."/>
            <person name="Henrissat B."/>
            <person name="Hibbett D."/>
            <person name="Martinez A.T."/>
            <person name="Grigoriev I.V."/>
        </authorList>
    </citation>
    <scope>NUCLEOTIDE SEQUENCE</scope>
    <source>
        <strain evidence="2">CBS 247.69</strain>
    </source>
</reference>
<dbReference type="OrthoDB" id="9991317at2759"/>
<evidence type="ECO:0000313" key="3">
    <source>
        <dbReference type="Proteomes" id="UP000807353"/>
    </source>
</evidence>
<dbReference type="Gene3D" id="1.25.40.10">
    <property type="entry name" value="Tetratricopeptide repeat domain"/>
    <property type="match status" value="2"/>
</dbReference>
<dbReference type="EMBL" id="MU150248">
    <property type="protein sequence ID" value="KAF9465358.1"/>
    <property type="molecule type" value="Genomic_DNA"/>
</dbReference>
<name>A0A9P5YAN2_9AGAR</name>
<dbReference type="InterPro" id="IPR011990">
    <property type="entry name" value="TPR-like_helical_dom_sf"/>
</dbReference>
<keyword evidence="3" id="KW-1185">Reference proteome</keyword>
<feature type="domain" description="CHAT" evidence="1">
    <location>
        <begin position="1077"/>
        <end position="1347"/>
    </location>
</feature>
<evidence type="ECO:0000259" key="1">
    <source>
        <dbReference type="Pfam" id="PF12770"/>
    </source>
</evidence>
<organism evidence="2 3">
    <name type="scientific">Collybia nuda</name>
    <dbReference type="NCBI Taxonomy" id="64659"/>
    <lineage>
        <taxon>Eukaryota</taxon>
        <taxon>Fungi</taxon>
        <taxon>Dikarya</taxon>
        <taxon>Basidiomycota</taxon>
        <taxon>Agaricomycotina</taxon>
        <taxon>Agaricomycetes</taxon>
        <taxon>Agaricomycetidae</taxon>
        <taxon>Agaricales</taxon>
        <taxon>Tricholomatineae</taxon>
        <taxon>Clitocybaceae</taxon>
        <taxon>Collybia</taxon>
    </lineage>
</organism>
<sequence length="1348" mass="150566">MNNTDNISTADVLSQNMDVQLSNSRDLKSIMDAWKQLIQEKSPGDSEFSNVLANLSQACWDYYNRDQKVADLEDTIRYSQAAISTLPSGVYLCGVQHTLSLACKIKYDTFGEFGDLQIALQHAQEAVRNTPLGHNDLSGFQQNLGYLYLLRSQRLETFLDIEAGIRCGQAALDNIPPGDSDKLANCQQIMAIIYTERYQQLSDVVDLEIALSYDRAALENTLPGDSSISMRQHNLAISYTTRYQALRNREDLELSLFYGHAAIDNTPSEHPNLRRCYQSLASSYLLNYYESNDIADCDAALSYDFTALENTPNWHNDYLENLKRLSRMCGEKYKDSKNIEYLEAAQVFGQAVVDRLPQGHPEISGYQQRLAMHYDEKYERLDQIQDLDAALSYNKIVVEDASPDHPDLALYQHRLALSYRKKYLELGNMVDLEEALKYNKAAVINTPLGHPDLPGHQQNLAASYSDRFQKIRDIQDFHAALRHDIAALDGNPPDHENFLSNNHGLAVLHVEKYRRLGDVDALELALKYGHIAVDRSLKGDPALAIRQRTLASAYRHRYLRLGLIKDLEAALHYNLSALDCNPAENFDVWDCYQAIGLIYTDRYQRLGNAQDIEAALEYSHKAVDSIPPEHPELASQHHSLAISYSHKFKMEGNFNDLETALGYERMAVTNTPLGSSDLPYYLQSLAMSYTAMGNISNKIQDFEASLRCNQAAAECVPHDDPDFPDCQTNLAVSYTNRFYVSKNIEDLETALKHNKIAVENTPLDHPSLPGFQQNLAGSYINLYQTLWNTEDLHMASKVYQQASKSQTALPHHLWDVTIQWANLTSAYDLPETLLAYTSSISVLPSLLWMGSSVDVRHNALVRHNIADIVSAATAAALKFHELEKAVEFLEQGLSTTHKKTLQLKSDLPEELKLQLPEQAQELQKLSVQLRAASINNSQVYEQPPSKNVLQVQPSVNYNLLAQKREDLISEIQGHIGFEDFLLPSPFYKLAHAAQDGPVIMINSTSKSTDAIIIISPHLPPKHISLPEASTPVANKHLKALQEALNVFSIRSRESRMGRLYKKDKSTSDQVLGTVIFWLWNSVVKPVFSSLLEIGISKGRLWWCPSGPFTYLPLHAAAPLGDEFVQSYTPTLGALIIANKKYKEHPVDASDVMMAVGVTEVPGVHGSYSSLPSVAQELELVTTIFGANTKLLDEKATAENITKGMASSGWIHLACHGQQDRSNPLDSGLILYNGRLRLGQILDLDLPLSKFVYLSACETAMGDAKLVNEAMHLTGGFIAAGFQGAIGTLWSMSDVDGPKVAEIVYRTIIGNNSIPDVKLAAKGLHLAIQKLRRDGVPLHQWMPFIHMGI</sequence>
<dbReference type="InterPro" id="IPR024983">
    <property type="entry name" value="CHAT_dom"/>
</dbReference>
<dbReference type="Pfam" id="PF12770">
    <property type="entry name" value="CHAT"/>
    <property type="match status" value="1"/>
</dbReference>
<dbReference type="SUPFAM" id="SSF81901">
    <property type="entry name" value="HCP-like"/>
    <property type="match status" value="1"/>
</dbReference>
<proteinExistence type="predicted"/>
<protein>
    <submittedName>
        <fullName evidence="2">CHAT domain-containing protein</fullName>
    </submittedName>
</protein>